<gene>
    <name evidence="3" type="primary">Tusc1</name>
    <name evidence="3" type="ORF">GALDEA_R09170</name>
</gene>
<reference evidence="3 4" key="1">
    <citation type="submission" date="2019-09" db="EMBL/GenBank/DDBJ databases">
        <title>Bird 10,000 Genomes (B10K) Project - Family phase.</title>
        <authorList>
            <person name="Zhang G."/>
        </authorList>
    </citation>
    <scope>NUCLEOTIDE SEQUENCE [LARGE SCALE GENOMIC DNA]</scope>
    <source>
        <strain evidence="3">B10K-DU-001-62</strain>
        <tissue evidence="3">Muscle</tissue>
    </source>
</reference>
<dbReference type="PANTHER" id="PTHR34768:SF3">
    <property type="entry name" value="TUMOR SUPPRESSOR CANDIDATE GENE 1 PROTEIN"/>
    <property type="match status" value="1"/>
</dbReference>
<organism evidence="3 4">
    <name type="scientific">Galbula dea</name>
    <dbReference type="NCBI Taxonomy" id="1109041"/>
    <lineage>
        <taxon>Eukaryota</taxon>
        <taxon>Metazoa</taxon>
        <taxon>Chordata</taxon>
        <taxon>Craniata</taxon>
        <taxon>Vertebrata</taxon>
        <taxon>Euteleostomi</taxon>
        <taxon>Archelosauria</taxon>
        <taxon>Archosauria</taxon>
        <taxon>Dinosauria</taxon>
        <taxon>Saurischia</taxon>
        <taxon>Theropoda</taxon>
        <taxon>Coelurosauria</taxon>
        <taxon>Aves</taxon>
        <taxon>Neognathae</taxon>
        <taxon>Neoaves</taxon>
        <taxon>Telluraves</taxon>
        <taxon>Coraciimorphae</taxon>
        <taxon>Piciformes</taxon>
        <taxon>Galbulidae</taxon>
        <taxon>Galbula</taxon>
    </lineage>
</organism>
<evidence type="ECO:0000313" key="4">
    <source>
        <dbReference type="Proteomes" id="UP000566440"/>
    </source>
</evidence>
<feature type="non-terminal residue" evidence="3">
    <location>
        <position position="1"/>
    </location>
</feature>
<sequence length="129" mass="14966">WRALPRGSPQQLAERYADLAASHCEALRLREEKESDNVRLQLENTQLRRETRRLRRENRRLFQEILPGTDAVSDKPATSDLAAEAEALRVQLERLQEKHRRALQQLRRCRAAGGLAASELDELLEEEEK</sequence>
<evidence type="ECO:0000256" key="2">
    <source>
        <dbReference type="SAM" id="Coils"/>
    </source>
</evidence>
<evidence type="ECO:0000256" key="1">
    <source>
        <dbReference type="ARBA" id="ARBA00023054"/>
    </source>
</evidence>
<keyword evidence="1 2" id="KW-0175">Coiled coil</keyword>
<dbReference type="InterPro" id="IPR043450">
    <property type="entry name" value="CCDC89-like"/>
</dbReference>
<evidence type="ECO:0000313" key="3">
    <source>
        <dbReference type="EMBL" id="NXI36979.1"/>
    </source>
</evidence>
<dbReference type="Proteomes" id="UP000566440">
    <property type="component" value="Unassembled WGS sequence"/>
</dbReference>
<accession>A0A7K9SL72</accession>
<keyword evidence="4" id="KW-1185">Reference proteome</keyword>
<feature type="coiled-coil region" evidence="2">
    <location>
        <begin position="30"/>
        <end position="112"/>
    </location>
</feature>
<proteinExistence type="predicted"/>
<protein>
    <submittedName>
        <fullName evidence="3">TUSC1 protein</fullName>
    </submittedName>
</protein>
<dbReference type="PANTHER" id="PTHR34768">
    <property type="entry name" value="COILED-COIL DOMAIN-CONTAINING PROTEIN 89"/>
    <property type="match status" value="1"/>
</dbReference>
<feature type="non-terminal residue" evidence="3">
    <location>
        <position position="129"/>
    </location>
</feature>
<comment type="caution">
    <text evidence="3">The sequence shown here is derived from an EMBL/GenBank/DDBJ whole genome shotgun (WGS) entry which is preliminary data.</text>
</comment>
<dbReference type="EMBL" id="VWZX01002113">
    <property type="protein sequence ID" value="NXI36979.1"/>
    <property type="molecule type" value="Genomic_DNA"/>
</dbReference>
<dbReference type="OrthoDB" id="9838253at2759"/>
<dbReference type="AlphaFoldDB" id="A0A7K9SL72"/>
<name>A0A7K9SL72_9PICI</name>